<dbReference type="InterPro" id="IPR004843">
    <property type="entry name" value="Calcineurin-like_PHP"/>
</dbReference>
<dbReference type="CDD" id="cd00840">
    <property type="entry name" value="MPP_Mre11_N"/>
    <property type="match status" value="1"/>
</dbReference>
<proteinExistence type="predicted"/>
<name>A0A8U0A8K0_9EURY</name>
<evidence type="ECO:0000313" key="6">
    <source>
        <dbReference type="Proteomes" id="UP000831768"/>
    </source>
</evidence>
<gene>
    <name evidence="5" type="ORF">MW046_14635</name>
</gene>
<dbReference type="GeneID" id="71929308"/>
<dbReference type="EMBL" id="CP096020">
    <property type="protein sequence ID" value="UPM44247.1"/>
    <property type="molecule type" value="Genomic_DNA"/>
</dbReference>
<dbReference type="InterPro" id="IPR050535">
    <property type="entry name" value="DNA_Repair-Maintenance_Comp"/>
</dbReference>
<keyword evidence="1" id="KW-0540">Nuclease</keyword>
<protein>
    <submittedName>
        <fullName evidence="5">DNA repair exonuclease</fullName>
    </submittedName>
</protein>
<evidence type="ECO:0000256" key="3">
    <source>
        <dbReference type="ARBA" id="ARBA00022839"/>
    </source>
</evidence>
<evidence type="ECO:0000259" key="4">
    <source>
        <dbReference type="Pfam" id="PF00149"/>
    </source>
</evidence>
<evidence type="ECO:0000256" key="1">
    <source>
        <dbReference type="ARBA" id="ARBA00022722"/>
    </source>
</evidence>
<evidence type="ECO:0000313" key="5">
    <source>
        <dbReference type="EMBL" id="UPM44247.1"/>
    </source>
</evidence>
<dbReference type="Proteomes" id="UP000831768">
    <property type="component" value="Plasmid unnamed1"/>
</dbReference>
<keyword evidence="5" id="KW-0614">Plasmid</keyword>
<dbReference type="GO" id="GO:0004527">
    <property type="term" value="F:exonuclease activity"/>
    <property type="evidence" value="ECO:0007669"/>
    <property type="project" value="UniProtKB-KW"/>
</dbReference>
<keyword evidence="3 5" id="KW-0269">Exonuclease</keyword>
<dbReference type="PANTHER" id="PTHR30337:SF0">
    <property type="entry name" value="NUCLEASE SBCCD SUBUNIT D"/>
    <property type="match status" value="1"/>
</dbReference>
<keyword evidence="6" id="KW-1185">Reference proteome</keyword>
<sequence>MTTLLHVSDTHLGNRQYGNEIRADDMAAAFEQSIDIAVNEGVDAVIHTGDLFDSRMPSLPEVTRCVQTLRKLEEANIPFYGIVGNHDRKMDEQWLDLIHETGTAHRLSRTPTMVDDVALYGIDAVTSPSWHSTDFTLEPPEASDTFTLLCMHQLLTPPIPGPEDVIADHPTTEVLERVGIDIDALALGDYHKPVETTIAGVPVWYAGSTERCSIDETEPRSVSLLEIQDGTLRRHRHELDTREFVSLSIEFSDGDVHGRVASALDQYDLDNTVTHTTLHGVRTAVTSSDVYSAVMDRGAAVCKVKDDRGRREIELNEKPNGSVREPDAIIEEQLADEELSDTALAIDERVRGDPSLPNAKSDVADEIEDDIERARANAFADTEQTEGSNEN</sequence>
<dbReference type="Gene3D" id="3.60.21.10">
    <property type="match status" value="1"/>
</dbReference>
<keyword evidence="2" id="KW-0378">Hydrolase</keyword>
<dbReference type="Pfam" id="PF00149">
    <property type="entry name" value="Metallophos"/>
    <property type="match status" value="1"/>
</dbReference>
<dbReference type="InterPro" id="IPR029052">
    <property type="entry name" value="Metallo-depent_PP-like"/>
</dbReference>
<evidence type="ECO:0000256" key="2">
    <source>
        <dbReference type="ARBA" id="ARBA00022801"/>
    </source>
</evidence>
<dbReference type="InterPro" id="IPR041796">
    <property type="entry name" value="Mre11_N"/>
</dbReference>
<dbReference type="RefSeq" id="WP_247994901.1">
    <property type="nucleotide sequence ID" value="NZ_CP096020.1"/>
</dbReference>
<reference evidence="5" key="1">
    <citation type="submission" date="2022-04" db="EMBL/GenBank/DDBJ databases">
        <title>Halocatena sp. nov., isolated from a salt lake.</title>
        <authorList>
            <person name="Cui H.-L."/>
        </authorList>
    </citation>
    <scope>NUCLEOTIDE SEQUENCE</scope>
    <source>
        <strain evidence="5">AD-1</strain>
        <plasmid evidence="5">unnamed1</plasmid>
    </source>
</reference>
<organism evidence="5 6">
    <name type="scientific">Halocatena salina</name>
    <dbReference type="NCBI Taxonomy" id="2934340"/>
    <lineage>
        <taxon>Archaea</taxon>
        <taxon>Methanobacteriati</taxon>
        <taxon>Methanobacteriota</taxon>
        <taxon>Stenosarchaea group</taxon>
        <taxon>Halobacteria</taxon>
        <taxon>Halobacteriales</taxon>
        <taxon>Natronomonadaceae</taxon>
        <taxon>Halocatena</taxon>
    </lineage>
</organism>
<dbReference type="SUPFAM" id="SSF56300">
    <property type="entry name" value="Metallo-dependent phosphatases"/>
    <property type="match status" value="1"/>
</dbReference>
<dbReference type="KEGG" id="haad:MW046_14635"/>
<dbReference type="PANTHER" id="PTHR30337">
    <property type="entry name" value="COMPONENT OF ATP-DEPENDENT DSDNA EXONUCLEASE"/>
    <property type="match status" value="1"/>
</dbReference>
<feature type="domain" description="Calcineurin-like phosphoesterase" evidence="4">
    <location>
        <begin position="3"/>
        <end position="154"/>
    </location>
</feature>
<accession>A0A8U0A8K0</accession>
<dbReference type="AlphaFoldDB" id="A0A8U0A8K0"/>
<geneLocation type="plasmid" evidence="5 6">
    <name>unnamed1</name>
</geneLocation>